<accession>A0ABR2BLH8</accession>
<evidence type="ECO:0000313" key="6">
    <source>
        <dbReference type="Proteomes" id="UP001472677"/>
    </source>
</evidence>
<organism evidence="5 6">
    <name type="scientific">Hibiscus sabdariffa</name>
    <name type="common">roselle</name>
    <dbReference type="NCBI Taxonomy" id="183260"/>
    <lineage>
        <taxon>Eukaryota</taxon>
        <taxon>Viridiplantae</taxon>
        <taxon>Streptophyta</taxon>
        <taxon>Embryophyta</taxon>
        <taxon>Tracheophyta</taxon>
        <taxon>Spermatophyta</taxon>
        <taxon>Magnoliopsida</taxon>
        <taxon>eudicotyledons</taxon>
        <taxon>Gunneridae</taxon>
        <taxon>Pentapetalae</taxon>
        <taxon>rosids</taxon>
        <taxon>malvids</taxon>
        <taxon>Malvales</taxon>
        <taxon>Malvaceae</taxon>
        <taxon>Malvoideae</taxon>
        <taxon>Hibiscus</taxon>
    </lineage>
</organism>
<evidence type="ECO:0000256" key="2">
    <source>
        <dbReference type="ARBA" id="ARBA00022980"/>
    </source>
</evidence>
<protein>
    <recommendedName>
        <fullName evidence="4">Ribosomal protein L15</fullName>
    </recommendedName>
</protein>
<comment type="similarity">
    <text evidence="1 4">Belongs to the eukaryotic ribosomal protein eL15 family.</text>
</comment>
<dbReference type="InterPro" id="IPR024794">
    <property type="entry name" value="Rbsml_eL15_core_dom_sf"/>
</dbReference>
<dbReference type="PANTHER" id="PTHR11847">
    <property type="entry name" value="RIBOSOMAL PROTEIN L15"/>
    <property type="match status" value="1"/>
</dbReference>
<evidence type="ECO:0000256" key="3">
    <source>
        <dbReference type="ARBA" id="ARBA00023274"/>
    </source>
</evidence>
<sequence>MMGYPTLLHFPITNISTGRETKTLANLCAIVRGVIQLKFHRNKRSVADERVGRKLVGLRVVNSYRMNEDSTYKYFEVILVDVEHNVILNDPRINWICNPVYKHMELRDPHMLERKTRVCMGPLALAPQE</sequence>
<dbReference type="InterPro" id="IPR012678">
    <property type="entry name" value="Ribosomal_uL23/eL15/eS24_sf"/>
</dbReference>
<gene>
    <name evidence="5" type="ORF">V6N12_074372</name>
</gene>
<proteinExistence type="inferred from homology"/>
<dbReference type="Gene3D" id="3.40.1120.10">
    <property type="entry name" value="Ribosomal protein l15e"/>
    <property type="match status" value="1"/>
</dbReference>
<keyword evidence="3 4" id="KW-0687">Ribonucleoprotein</keyword>
<dbReference type="EMBL" id="JBBPBM010000105">
    <property type="protein sequence ID" value="KAK8507807.1"/>
    <property type="molecule type" value="Genomic_DNA"/>
</dbReference>
<comment type="caution">
    <text evidence="5">The sequence shown here is derived from an EMBL/GenBank/DDBJ whole genome shotgun (WGS) entry which is preliminary data.</text>
</comment>
<keyword evidence="2 4" id="KW-0689">Ribosomal protein</keyword>
<dbReference type="SMART" id="SM01384">
    <property type="entry name" value="Ribosomal_L15e"/>
    <property type="match status" value="1"/>
</dbReference>
<dbReference type="PANTHER" id="PTHR11847:SF22">
    <property type="entry name" value="LARGE RIBOSOMAL SUBUNIT PROTEIN EL15Y-RELATED"/>
    <property type="match status" value="1"/>
</dbReference>
<evidence type="ECO:0000256" key="4">
    <source>
        <dbReference type="RuleBase" id="RU000663"/>
    </source>
</evidence>
<keyword evidence="6" id="KW-1185">Reference proteome</keyword>
<dbReference type="SUPFAM" id="SSF54189">
    <property type="entry name" value="Ribosomal proteins S24e, L23 and L15e"/>
    <property type="match status" value="1"/>
</dbReference>
<evidence type="ECO:0000313" key="5">
    <source>
        <dbReference type="EMBL" id="KAK8507807.1"/>
    </source>
</evidence>
<dbReference type="InterPro" id="IPR000439">
    <property type="entry name" value="Ribosomal_eL15"/>
</dbReference>
<dbReference type="Proteomes" id="UP001472677">
    <property type="component" value="Unassembled WGS sequence"/>
</dbReference>
<dbReference type="Pfam" id="PF00827">
    <property type="entry name" value="Ribosomal_L15e"/>
    <property type="match status" value="1"/>
</dbReference>
<reference evidence="5 6" key="1">
    <citation type="journal article" date="2024" name="G3 (Bethesda)">
        <title>Genome assembly of Hibiscus sabdariffa L. provides insights into metabolisms of medicinal natural products.</title>
        <authorList>
            <person name="Kim T."/>
        </authorList>
    </citation>
    <scope>NUCLEOTIDE SEQUENCE [LARGE SCALE GENOMIC DNA]</scope>
    <source>
        <strain evidence="5">TK-2024</strain>
        <tissue evidence="5">Old leaves</tissue>
    </source>
</reference>
<evidence type="ECO:0000256" key="1">
    <source>
        <dbReference type="ARBA" id="ARBA00006857"/>
    </source>
</evidence>
<name>A0ABR2BLH8_9ROSI</name>